<keyword evidence="3 6" id="KW-1133">Transmembrane helix</keyword>
<comment type="subcellular location">
    <subcellularLocation>
        <location evidence="1">Membrane</location>
        <topology evidence="1">Multi-pass membrane protein</topology>
    </subcellularLocation>
</comment>
<evidence type="ECO:0000313" key="8">
    <source>
        <dbReference type="Proteomes" id="UP001303473"/>
    </source>
</evidence>
<protein>
    <submittedName>
        <fullName evidence="7">Organic solute transporter Ostalpha-domain-containing protein</fullName>
    </submittedName>
</protein>
<proteinExistence type="predicted"/>
<feature type="region of interest" description="Disordered" evidence="5">
    <location>
        <begin position="569"/>
        <end position="654"/>
    </location>
</feature>
<feature type="compositionally biased region" description="Low complexity" evidence="5">
    <location>
        <begin position="615"/>
        <end position="625"/>
    </location>
</feature>
<evidence type="ECO:0000313" key="7">
    <source>
        <dbReference type="EMBL" id="KAK3939881.1"/>
    </source>
</evidence>
<feature type="region of interest" description="Disordered" evidence="5">
    <location>
        <begin position="509"/>
        <end position="536"/>
    </location>
</feature>
<gene>
    <name evidence="7" type="ORF">QBC46DRAFT_342144</name>
</gene>
<feature type="compositionally biased region" description="Gly residues" evidence="5">
    <location>
        <begin position="514"/>
        <end position="532"/>
    </location>
</feature>
<evidence type="ECO:0000256" key="4">
    <source>
        <dbReference type="ARBA" id="ARBA00023136"/>
    </source>
</evidence>
<feature type="transmembrane region" description="Helical" evidence="6">
    <location>
        <begin position="34"/>
        <end position="56"/>
    </location>
</feature>
<dbReference type="GO" id="GO:0016020">
    <property type="term" value="C:membrane"/>
    <property type="evidence" value="ECO:0007669"/>
    <property type="project" value="UniProtKB-SubCell"/>
</dbReference>
<feature type="compositionally biased region" description="Polar residues" evidence="5">
    <location>
        <begin position="626"/>
        <end position="637"/>
    </location>
</feature>
<dbReference type="Proteomes" id="UP001303473">
    <property type="component" value="Unassembled WGS sequence"/>
</dbReference>
<dbReference type="EMBL" id="MU853804">
    <property type="protein sequence ID" value="KAK3939881.1"/>
    <property type="molecule type" value="Genomic_DNA"/>
</dbReference>
<feature type="transmembrane region" description="Helical" evidence="6">
    <location>
        <begin position="68"/>
        <end position="90"/>
    </location>
</feature>
<dbReference type="InterPro" id="IPR005178">
    <property type="entry name" value="Ostalpha/TMEM184C"/>
</dbReference>
<dbReference type="Pfam" id="PF03619">
    <property type="entry name" value="Solute_trans_a"/>
    <property type="match status" value="1"/>
</dbReference>
<sequence length="654" mass="72632">MLNSTCNSTLEDLRIFPTSEIQIAGSLTFHQLSLIIAAACTLFAMVLSFYLIMMHATHYTVPHEQKHIIRILCMVPIYAAASFLSLRFYWHAIYFQVISDCYEAFAISSFFSLLCHYIRPDLHEQKEYFRNLSPVVTPWVWPLNWFKACCGGERGPWRTPKSGLTWFNIIWVGIYQYCFIRVTMTVTAVVTQYFGRYCESSNSPVFSHIWIVVVESIAVTIAMYCVIQFYIQLRNTAELKPNQPFLKVLAIKLVIFLSFWQSAAISVGTSTLNFIQPNQVLAYPDIKVGIPSLLLCFEMACFAILHLWAFPYKSYRWGSQNGMPKKGGFLGVRALWDAMNIWDVVKGFGRGMRWLFVGVKRRKQDVSYQKPSGSSSSGGAGGTGTGMGTITGTIASDDVDMDDLSSTFSGKKDSYTGYQGAGGVLGMSQTAAAAGATMTTNSSTAHLPIANEFRASKYGQQFVDPEESPIREERAGLIQNAQPNPSSHHLLLLQSPQKSPLQPYRDYSEAQYDGGMGGSGGLGRSAGGGGLRGGERDDYVVVEMPDTTRERQQPAVPVQYYDGVGAGREGIGAGRGRHVSLSTVDEESSLGYSSRSGSRGDMNAMMNNPHPYPYQQQQQQQQQQQTGNNNPRNSTQMKIGEALWGHQNQNYPPR</sequence>
<evidence type="ECO:0000256" key="1">
    <source>
        <dbReference type="ARBA" id="ARBA00004141"/>
    </source>
</evidence>
<feature type="transmembrane region" description="Helical" evidence="6">
    <location>
        <begin position="164"/>
        <end position="189"/>
    </location>
</feature>
<organism evidence="7 8">
    <name type="scientific">Diplogelasinospora grovesii</name>
    <dbReference type="NCBI Taxonomy" id="303347"/>
    <lineage>
        <taxon>Eukaryota</taxon>
        <taxon>Fungi</taxon>
        <taxon>Dikarya</taxon>
        <taxon>Ascomycota</taxon>
        <taxon>Pezizomycotina</taxon>
        <taxon>Sordariomycetes</taxon>
        <taxon>Sordariomycetidae</taxon>
        <taxon>Sordariales</taxon>
        <taxon>Diplogelasinosporaceae</taxon>
        <taxon>Diplogelasinospora</taxon>
    </lineage>
</organism>
<name>A0AAN6N797_9PEZI</name>
<dbReference type="SMART" id="SM01417">
    <property type="entry name" value="Solute_trans_a"/>
    <property type="match status" value="1"/>
</dbReference>
<accession>A0AAN6N797</accession>
<evidence type="ECO:0000256" key="5">
    <source>
        <dbReference type="SAM" id="MobiDB-lite"/>
    </source>
</evidence>
<dbReference type="AlphaFoldDB" id="A0AAN6N797"/>
<keyword evidence="2 6" id="KW-0812">Transmembrane</keyword>
<feature type="transmembrane region" description="Helical" evidence="6">
    <location>
        <begin position="209"/>
        <end position="233"/>
    </location>
</feature>
<feature type="region of interest" description="Disordered" evidence="5">
    <location>
        <begin position="367"/>
        <end position="389"/>
    </location>
</feature>
<evidence type="ECO:0000256" key="2">
    <source>
        <dbReference type="ARBA" id="ARBA00022692"/>
    </source>
</evidence>
<feature type="compositionally biased region" description="Gly residues" evidence="5">
    <location>
        <begin position="376"/>
        <end position="389"/>
    </location>
</feature>
<feature type="transmembrane region" description="Helical" evidence="6">
    <location>
        <begin position="245"/>
        <end position="268"/>
    </location>
</feature>
<reference evidence="8" key="1">
    <citation type="journal article" date="2023" name="Mol. Phylogenet. Evol.">
        <title>Genome-scale phylogeny and comparative genomics of the fungal order Sordariales.</title>
        <authorList>
            <person name="Hensen N."/>
            <person name="Bonometti L."/>
            <person name="Westerberg I."/>
            <person name="Brannstrom I.O."/>
            <person name="Guillou S."/>
            <person name="Cros-Aarteil S."/>
            <person name="Calhoun S."/>
            <person name="Haridas S."/>
            <person name="Kuo A."/>
            <person name="Mondo S."/>
            <person name="Pangilinan J."/>
            <person name="Riley R."/>
            <person name="LaButti K."/>
            <person name="Andreopoulos B."/>
            <person name="Lipzen A."/>
            <person name="Chen C."/>
            <person name="Yan M."/>
            <person name="Daum C."/>
            <person name="Ng V."/>
            <person name="Clum A."/>
            <person name="Steindorff A."/>
            <person name="Ohm R.A."/>
            <person name="Martin F."/>
            <person name="Silar P."/>
            <person name="Natvig D.O."/>
            <person name="Lalanne C."/>
            <person name="Gautier V."/>
            <person name="Ament-Velasquez S.L."/>
            <person name="Kruys A."/>
            <person name="Hutchinson M.I."/>
            <person name="Powell A.J."/>
            <person name="Barry K."/>
            <person name="Miller A.N."/>
            <person name="Grigoriev I.V."/>
            <person name="Debuchy R."/>
            <person name="Gladieux P."/>
            <person name="Hiltunen Thoren M."/>
            <person name="Johannesson H."/>
        </authorList>
    </citation>
    <scope>NUCLEOTIDE SEQUENCE [LARGE SCALE GENOMIC DNA]</scope>
    <source>
        <strain evidence="8">CBS 340.73</strain>
    </source>
</reference>
<evidence type="ECO:0000256" key="3">
    <source>
        <dbReference type="ARBA" id="ARBA00022989"/>
    </source>
</evidence>
<keyword evidence="8" id="KW-1185">Reference proteome</keyword>
<feature type="compositionally biased region" description="Low complexity" evidence="5">
    <location>
        <begin position="589"/>
        <end position="600"/>
    </location>
</feature>
<evidence type="ECO:0000256" key="6">
    <source>
        <dbReference type="SAM" id="Phobius"/>
    </source>
</evidence>
<feature type="transmembrane region" description="Helical" evidence="6">
    <location>
        <begin position="288"/>
        <end position="310"/>
    </location>
</feature>
<keyword evidence="4 6" id="KW-0472">Membrane</keyword>
<dbReference type="PANTHER" id="PTHR23423">
    <property type="entry name" value="ORGANIC SOLUTE TRANSPORTER-RELATED"/>
    <property type="match status" value="1"/>
</dbReference>
<comment type="caution">
    <text evidence="7">The sequence shown here is derived from an EMBL/GenBank/DDBJ whole genome shotgun (WGS) entry which is preliminary data.</text>
</comment>